<evidence type="ECO:0000313" key="4">
    <source>
        <dbReference type="EMBL" id="AKV02840.1"/>
    </source>
</evidence>
<feature type="modified residue" description="4-aspartylphosphate" evidence="2">
    <location>
        <position position="56"/>
    </location>
</feature>
<dbReference type="PANTHER" id="PTHR44591">
    <property type="entry name" value="STRESS RESPONSE REGULATOR PROTEIN 1"/>
    <property type="match status" value="1"/>
</dbReference>
<dbReference type="InterPro" id="IPR001789">
    <property type="entry name" value="Sig_transdc_resp-reg_receiver"/>
</dbReference>
<evidence type="ECO:0000313" key="5">
    <source>
        <dbReference type="Proteomes" id="UP000064967"/>
    </source>
</evidence>
<sequence length="143" mass="15672">MMRPARVLVADDDADVRAWVGMQLKKLGATILEVESGLELLDLLARDSRFDLIVTDIHMPGLKGSHVVAMARTAGVDAPFLVITAHADDAAREAIDRFDGTTFMEKPLDRDRLVKVVGEILDEQNAKGARTKVRRLPPRSAGD</sequence>
<dbReference type="OrthoDB" id="9794815at2"/>
<dbReference type="PANTHER" id="PTHR44591:SF25">
    <property type="entry name" value="CHEMOTAXIS TWO-COMPONENT RESPONSE REGULATOR"/>
    <property type="match status" value="1"/>
</dbReference>
<dbReference type="Gene3D" id="3.40.50.2300">
    <property type="match status" value="1"/>
</dbReference>
<dbReference type="AlphaFoldDB" id="A0A0K1QBQ1"/>
<gene>
    <name evidence="4" type="ORF">AKJ09_09503</name>
</gene>
<dbReference type="STRING" id="1391654.AKJ09_09503"/>
<dbReference type="GO" id="GO:0016301">
    <property type="term" value="F:kinase activity"/>
    <property type="evidence" value="ECO:0007669"/>
    <property type="project" value="UniProtKB-KW"/>
</dbReference>
<dbReference type="GO" id="GO:0000160">
    <property type="term" value="P:phosphorelay signal transduction system"/>
    <property type="evidence" value="ECO:0007669"/>
    <property type="project" value="InterPro"/>
</dbReference>
<dbReference type="PROSITE" id="PS50110">
    <property type="entry name" value="RESPONSE_REGULATORY"/>
    <property type="match status" value="1"/>
</dbReference>
<evidence type="ECO:0000256" key="2">
    <source>
        <dbReference type="PROSITE-ProRule" id="PRU00169"/>
    </source>
</evidence>
<dbReference type="InterPro" id="IPR011006">
    <property type="entry name" value="CheY-like_superfamily"/>
</dbReference>
<keyword evidence="4" id="KW-0808">Transferase</keyword>
<keyword evidence="4" id="KW-0418">Kinase</keyword>
<dbReference type="SUPFAM" id="SSF52172">
    <property type="entry name" value="CheY-like"/>
    <property type="match status" value="1"/>
</dbReference>
<dbReference type="RefSeq" id="WP_146653699.1">
    <property type="nucleotide sequence ID" value="NZ_CP012333.1"/>
</dbReference>
<dbReference type="InterPro" id="IPR050595">
    <property type="entry name" value="Bact_response_regulator"/>
</dbReference>
<feature type="domain" description="Response regulatory" evidence="3">
    <location>
        <begin position="6"/>
        <end position="121"/>
    </location>
</feature>
<dbReference type="Pfam" id="PF00072">
    <property type="entry name" value="Response_reg"/>
    <property type="match status" value="1"/>
</dbReference>
<dbReference type="KEGG" id="llu:AKJ09_09503"/>
<dbReference type="CDD" id="cd17546">
    <property type="entry name" value="REC_hyHK_CKI1_RcsC-like"/>
    <property type="match status" value="1"/>
</dbReference>
<organism evidence="4 5">
    <name type="scientific">Labilithrix luteola</name>
    <dbReference type="NCBI Taxonomy" id="1391654"/>
    <lineage>
        <taxon>Bacteria</taxon>
        <taxon>Pseudomonadati</taxon>
        <taxon>Myxococcota</taxon>
        <taxon>Polyangia</taxon>
        <taxon>Polyangiales</taxon>
        <taxon>Labilitrichaceae</taxon>
        <taxon>Labilithrix</taxon>
    </lineage>
</organism>
<keyword evidence="1 2" id="KW-0597">Phosphoprotein</keyword>
<accession>A0A0K1QBQ1</accession>
<evidence type="ECO:0000259" key="3">
    <source>
        <dbReference type="PROSITE" id="PS50110"/>
    </source>
</evidence>
<dbReference type="SMART" id="SM00448">
    <property type="entry name" value="REC"/>
    <property type="match status" value="1"/>
</dbReference>
<name>A0A0K1QBQ1_9BACT</name>
<dbReference type="EMBL" id="CP012333">
    <property type="protein sequence ID" value="AKV02840.1"/>
    <property type="molecule type" value="Genomic_DNA"/>
</dbReference>
<evidence type="ECO:0000256" key="1">
    <source>
        <dbReference type="ARBA" id="ARBA00022553"/>
    </source>
</evidence>
<keyword evidence="5" id="KW-1185">Reference proteome</keyword>
<dbReference type="Proteomes" id="UP000064967">
    <property type="component" value="Chromosome"/>
</dbReference>
<protein>
    <submittedName>
        <fullName evidence="4">Sensory box histidine kinase/response regulator</fullName>
    </submittedName>
</protein>
<proteinExistence type="predicted"/>
<reference evidence="4 5" key="1">
    <citation type="submission" date="2015-08" db="EMBL/GenBank/DDBJ databases">
        <authorList>
            <person name="Babu N.S."/>
            <person name="Beckwith C.J."/>
            <person name="Beseler K.G."/>
            <person name="Brison A."/>
            <person name="Carone J.V."/>
            <person name="Caskin T.P."/>
            <person name="Diamond M."/>
            <person name="Durham M.E."/>
            <person name="Foxe J.M."/>
            <person name="Go M."/>
            <person name="Henderson B.A."/>
            <person name="Jones I.B."/>
            <person name="McGettigan J.A."/>
            <person name="Micheletti S.J."/>
            <person name="Nasrallah M.E."/>
            <person name="Ortiz D."/>
            <person name="Piller C.R."/>
            <person name="Privatt S.R."/>
            <person name="Schneider S.L."/>
            <person name="Sharp S."/>
            <person name="Smith T.C."/>
            <person name="Stanton J.D."/>
            <person name="Ullery H.E."/>
            <person name="Wilson R.J."/>
            <person name="Serrano M.G."/>
            <person name="Buck G."/>
            <person name="Lee V."/>
            <person name="Wang Y."/>
            <person name="Carvalho R."/>
            <person name="Voegtly L."/>
            <person name="Shi R."/>
            <person name="Duckworth R."/>
            <person name="Johnson A."/>
            <person name="Loviza R."/>
            <person name="Walstead R."/>
            <person name="Shah Z."/>
            <person name="Kiflezghi M."/>
            <person name="Wade K."/>
            <person name="Ball S.L."/>
            <person name="Bradley K.W."/>
            <person name="Asai D.J."/>
            <person name="Bowman C.A."/>
            <person name="Russell D.A."/>
            <person name="Pope W.H."/>
            <person name="Jacobs-Sera D."/>
            <person name="Hendrix R.W."/>
            <person name="Hatfull G.F."/>
        </authorList>
    </citation>
    <scope>NUCLEOTIDE SEQUENCE [LARGE SCALE GENOMIC DNA]</scope>
    <source>
        <strain evidence="4 5">DSM 27648</strain>
    </source>
</reference>